<feature type="region of interest" description="Disordered" evidence="1">
    <location>
        <begin position="1"/>
        <end position="32"/>
    </location>
</feature>
<dbReference type="AlphaFoldDB" id="A0A0N1I915"/>
<proteinExistence type="predicted"/>
<evidence type="ECO:0000256" key="1">
    <source>
        <dbReference type="SAM" id="MobiDB-lite"/>
    </source>
</evidence>
<name>A0A0N1I915_PAPMA</name>
<dbReference type="EMBL" id="KQ460650">
    <property type="protein sequence ID" value="KPJ13111.1"/>
    <property type="molecule type" value="Genomic_DNA"/>
</dbReference>
<organism evidence="2 3">
    <name type="scientific">Papilio machaon</name>
    <name type="common">Old World swallowtail butterfly</name>
    <dbReference type="NCBI Taxonomy" id="76193"/>
    <lineage>
        <taxon>Eukaryota</taxon>
        <taxon>Metazoa</taxon>
        <taxon>Ecdysozoa</taxon>
        <taxon>Arthropoda</taxon>
        <taxon>Hexapoda</taxon>
        <taxon>Insecta</taxon>
        <taxon>Pterygota</taxon>
        <taxon>Neoptera</taxon>
        <taxon>Endopterygota</taxon>
        <taxon>Lepidoptera</taxon>
        <taxon>Glossata</taxon>
        <taxon>Ditrysia</taxon>
        <taxon>Papilionoidea</taxon>
        <taxon>Papilionidae</taxon>
        <taxon>Papilioninae</taxon>
        <taxon>Papilio</taxon>
    </lineage>
</organism>
<evidence type="ECO:0000313" key="3">
    <source>
        <dbReference type="Proteomes" id="UP000053240"/>
    </source>
</evidence>
<keyword evidence="3" id="KW-1185">Reference proteome</keyword>
<dbReference type="Proteomes" id="UP000053240">
    <property type="component" value="Unassembled WGS sequence"/>
</dbReference>
<feature type="compositionally biased region" description="Polar residues" evidence="1">
    <location>
        <begin position="21"/>
        <end position="32"/>
    </location>
</feature>
<sequence>MMQNSRLRRYGHERSRPPHSIENSTTTIPFQT</sequence>
<evidence type="ECO:0000313" key="2">
    <source>
        <dbReference type="EMBL" id="KPJ13111.1"/>
    </source>
</evidence>
<gene>
    <name evidence="2" type="ORF">RR48_05220</name>
</gene>
<protein>
    <submittedName>
        <fullName evidence="2">Uncharacterized protein</fullName>
    </submittedName>
</protein>
<dbReference type="InParanoid" id="A0A0N1I915"/>
<reference evidence="2 3" key="1">
    <citation type="journal article" date="2015" name="Nat. Commun.">
        <title>Outbred genome sequencing and CRISPR/Cas9 gene editing in butterflies.</title>
        <authorList>
            <person name="Li X."/>
            <person name="Fan D."/>
            <person name="Zhang W."/>
            <person name="Liu G."/>
            <person name="Zhang L."/>
            <person name="Zhao L."/>
            <person name="Fang X."/>
            <person name="Chen L."/>
            <person name="Dong Y."/>
            <person name="Chen Y."/>
            <person name="Ding Y."/>
            <person name="Zhao R."/>
            <person name="Feng M."/>
            <person name="Zhu Y."/>
            <person name="Feng Y."/>
            <person name="Jiang X."/>
            <person name="Zhu D."/>
            <person name="Xiang H."/>
            <person name="Feng X."/>
            <person name="Li S."/>
            <person name="Wang J."/>
            <person name="Zhang G."/>
            <person name="Kronforst M.R."/>
            <person name="Wang W."/>
        </authorList>
    </citation>
    <scope>NUCLEOTIDE SEQUENCE [LARGE SCALE GENOMIC DNA]</scope>
    <source>
        <strain evidence="2">Ya'a_city_454_Pm</strain>
        <tissue evidence="2">Whole body</tissue>
    </source>
</reference>
<accession>A0A0N1I915</accession>